<dbReference type="RefSeq" id="WP_086284814.1">
    <property type="nucleotide sequence ID" value="NZ_NGMO01000003.1"/>
</dbReference>
<proteinExistence type="predicted"/>
<evidence type="ECO:0000256" key="2">
    <source>
        <dbReference type="SAM" id="Phobius"/>
    </source>
</evidence>
<dbReference type="EMBL" id="NGMO01000003">
    <property type="protein sequence ID" value="OTP10028.1"/>
    <property type="molecule type" value="Genomic_DNA"/>
</dbReference>
<dbReference type="Proteomes" id="UP000194933">
    <property type="component" value="Unassembled WGS sequence"/>
</dbReference>
<comment type="caution">
    <text evidence="3">The sequence shown here is derived from an EMBL/GenBank/DDBJ whole genome shotgun (WGS) entry which is preliminary data.</text>
</comment>
<keyword evidence="2" id="KW-1133">Transmembrane helix</keyword>
<dbReference type="AlphaFoldDB" id="A0A242JXI6"/>
<organism evidence="3 4">
    <name type="scientific">Candidatus Enterococcus wittei</name>
    <dbReference type="NCBI Taxonomy" id="1987383"/>
    <lineage>
        <taxon>Bacteria</taxon>
        <taxon>Bacillati</taxon>
        <taxon>Bacillota</taxon>
        <taxon>Bacilli</taxon>
        <taxon>Lactobacillales</taxon>
        <taxon>Enterococcaceae</taxon>
        <taxon>Enterococcus</taxon>
    </lineage>
</organism>
<keyword evidence="4" id="KW-1185">Reference proteome</keyword>
<keyword evidence="2" id="KW-0472">Membrane</keyword>
<dbReference type="STRING" id="1987383.A5844_001725"/>
<feature type="region of interest" description="Disordered" evidence="1">
    <location>
        <begin position="34"/>
        <end position="65"/>
    </location>
</feature>
<accession>A0A242JXI6</accession>
<sequence length="110" mass="12286">MKQLIYLFTLFVVLIGGTVSVSADTSLPVKGYLGQENRGEVPPSTIEKPSMTQPPAKNPSKDKQLPQLGESRLFLITIGGIILCFIALWRLREKSKERLNQVKKGLKNIY</sequence>
<feature type="transmembrane region" description="Helical" evidence="2">
    <location>
        <begin position="73"/>
        <end position="91"/>
    </location>
</feature>
<keyword evidence="2" id="KW-0812">Transmembrane</keyword>
<name>A0A242JXI6_9ENTE</name>
<gene>
    <name evidence="3" type="ORF">A5844_001725</name>
</gene>
<evidence type="ECO:0000313" key="4">
    <source>
        <dbReference type="Proteomes" id="UP000194933"/>
    </source>
</evidence>
<evidence type="ECO:0000313" key="3">
    <source>
        <dbReference type="EMBL" id="OTP10028.1"/>
    </source>
</evidence>
<protein>
    <submittedName>
        <fullName evidence="3">Uncharacterized protein</fullName>
    </submittedName>
</protein>
<reference evidence="3 4" key="1">
    <citation type="submission" date="2017-05" db="EMBL/GenBank/DDBJ databases">
        <title>The Genome Sequence of Enterococcus sp. 10A9_DIV0425.</title>
        <authorList>
            <consortium name="The Broad Institute Genomics Platform"/>
            <consortium name="The Broad Institute Genomic Center for Infectious Diseases"/>
            <person name="Earl A."/>
            <person name="Manson A."/>
            <person name="Schwartman J."/>
            <person name="Gilmore M."/>
            <person name="Abouelleil A."/>
            <person name="Cao P."/>
            <person name="Chapman S."/>
            <person name="Cusick C."/>
            <person name="Shea T."/>
            <person name="Young S."/>
            <person name="Neafsey D."/>
            <person name="Nusbaum C."/>
            <person name="Birren B."/>
        </authorList>
    </citation>
    <scope>NUCLEOTIDE SEQUENCE [LARGE SCALE GENOMIC DNA]</scope>
    <source>
        <strain evidence="3 4">10A9_DIV0425</strain>
    </source>
</reference>
<evidence type="ECO:0000256" key="1">
    <source>
        <dbReference type="SAM" id="MobiDB-lite"/>
    </source>
</evidence>